<keyword evidence="5" id="KW-0449">Lipoprotein</keyword>
<reference evidence="5 6" key="1">
    <citation type="submission" date="2023-04" db="EMBL/GenBank/DDBJ databases">
        <title>A long-awaited taxogenomic arrangement of the family Halomonadaceae.</title>
        <authorList>
            <person name="De La Haba R."/>
            <person name="Chuvochina M."/>
            <person name="Wittouck S."/>
            <person name="Arahal D.R."/>
            <person name="Sanchez-Porro C."/>
            <person name="Hugenholtz P."/>
            <person name="Ventosa A."/>
        </authorList>
    </citation>
    <scope>NUCLEOTIDE SEQUENCE [LARGE SCALE GENOMIC DNA]</scope>
    <source>
        <strain evidence="5 6">DSM 23530</strain>
    </source>
</reference>
<evidence type="ECO:0000256" key="1">
    <source>
        <dbReference type="ARBA" id="ARBA00010634"/>
    </source>
</evidence>
<sequence length="257" mass="27917">MTPFIPTRQAGRGLAALCALGLLTGCATTGTGERSHPDDPWEGFNRGVFAFNETVDRYAVKPAAQGYRFVTPDPVETGIGNFFSNLGEVSNALNSLLQGKGANAGIASGRFLINSTVGVLGLFDVATRLDLVGREEDFGQTLATWGVGEGPYLVLPLLGPSTVRDTAGLPVDWYTDPVSHVEDDTVRYSLRGLEIVDTRAGLLDQEQLIRGDRYSFIRDSWLQRRRFEVNDGELGEDPFASDDFDLEGADFDDAFAE</sequence>
<name>A0ABU1G2G1_9GAMM</name>
<dbReference type="PANTHER" id="PTHR30035">
    <property type="entry name" value="LIPOPROTEIN VACJ-RELATED"/>
    <property type="match status" value="1"/>
</dbReference>
<accession>A0ABU1G2G1</accession>
<dbReference type="RefSeq" id="WP_309652725.1">
    <property type="nucleotide sequence ID" value="NZ_JARWAK010000007.1"/>
</dbReference>
<comment type="caution">
    <text evidence="5">The sequence shown here is derived from an EMBL/GenBank/DDBJ whole genome shotgun (WGS) entry which is preliminary data.</text>
</comment>
<feature type="chain" id="PRO_5046628468" evidence="4">
    <location>
        <begin position="30"/>
        <end position="257"/>
    </location>
</feature>
<evidence type="ECO:0000256" key="4">
    <source>
        <dbReference type="SAM" id="SignalP"/>
    </source>
</evidence>
<comment type="similarity">
    <text evidence="1">Belongs to the MlaA family.</text>
</comment>
<feature type="signal peptide" evidence="4">
    <location>
        <begin position="1"/>
        <end position="29"/>
    </location>
</feature>
<protein>
    <submittedName>
        <fullName evidence="5">VacJ family lipoprotein</fullName>
    </submittedName>
</protein>
<keyword evidence="6" id="KW-1185">Reference proteome</keyword>
<evidence type="ECO:0000256" key="3">
    <source>
        <dbReference type="SAM" id="MobiDB-lite"/>
    </source>
</evidence>
<proteinExistence type="inferred from homology"/>
<feature type="region of interest" description="Disordered" evidence="3">
    <location>
        <begin position="238"/>
        <end position="257"/>
    </location>
</feature>
<dbReference type="Proteomes" id="UP001264519">
    <property type="component" value="Unassembled WGS sequence"/>
</dbReference>
<evidence type="ECO:0000256" key="2">
    <source>
        <dbReference type="ARBA" id="ARBA00022729"/>
    </source>
</evidence>
<keyword evidence="2 4" id="KW-0732">Signal</keyword>
<dbReference type="InterPro" id="IPR007428">
    <property type="entry name" value="MlaA"/>
</dbReference>
<dbReference type="Pfam" id="PF04333">
    <property type="entry name" value="MlaA"/>
    <property type="match status" value="1"/>
</dbReference>
<gene>
    <name evidence="5" type="ORF">QC818_10070</name>
</gene>
<dbReference type="PANTHER" id="PTHR30035:SF3">
    <property type="entry name" value="INTERMEMBRANE PHOSPHOLIPID TRANSPORT SYSTEM LIPOPROTEIN MLAA"/>
    <property type="match status" value="1"/>
</dbReference>
<evidence type="ECO:0000313" key="5">
    <source>
        <dbReference type="EMBL" id="MDR5867133.1"/>
    </source>
</evidence>
<dbReference type="PRINTS" id="PR01805">
    <property type="entry name" value="VACJLIPOPROT"/>
</dbReference>
<evidence type="ECO:0000313" key="6">
    <source>
        <dbReference type="Proteomes" id="UP001264519"/>
    </source>
</evidence>
<dbReference type="EMBL" id="JARWAK010000007">
    <property type="protein sequence ID" value="MDR5867133.1"/>
    <property type="molecule type" value="Genomic_DNA"/>
</dbReference>
<organism evidence="5 6">
    <name type="scientific">Halomonas koreensis</name>
    <dbReference type="NCBI Taxonomy" id="245385"/>
    <lineage>
        <taxon>Bacteria</taxon>
        <taxon>Pseudomonadati</taxon>
        <taxon>Pseudomonadota</taxon>
        <taxon>Gammaproteobacteria</taxon>
        <taxon>Oceanospirillales</taxon>
        <taxon>Halomonadaceae</taxon>
        <taxon>Halomonas</taxon>
    </lineage>
</organism>